<proteinExistence type="predicted"/>
<dbReference type="AlphaFoldDB" id="A0A8S9A2L8"/>
<comment type="caution">
    <text evidence="1">The sequence shown here is derived from an EMBL/GenBank/DDBJ whole genome shotgun (WGS) entry which is preliminary data.</text>
</comment>
<protein>
    <submittedName>
        <fullName evidence="1">Uncharacterized protein</fullName>
    </submittedName>
</protein>
<sequence>MCTNQTTPQTYKPKPIDIYLTDPLQARSNDQDQDQANADTKKWANFFHALTTDERWSAATGYQYSTNILELRPDLSLVPTSNNNNNNQYYTTWPEAREKTKLAREILLSLNFVEIPSVWSPRVQMKWVGFPDREFVKKQMGMRGLERFEKRYGGNHGMGNGNRGTGGVPDKEWIEFVKAYGPVGVRRERGEGWVASVL</sequence>
<accession>A0A8S9A2L8</accession>
<name>A0A8S9A2L8_SORMA</name>
<dbReference type="EMBL" id="NMPR01000015">
    <property type="protein sequence ID" value="KAA8635071.1"/>
    <property type="molecule type" value="Genomic_DNA"/>
</dbReference>
<reference evidence="1 2" key="1">
    <citation type="submission" date="2017-07" db="EMBL/GenBank/DDBJ databases">
        <title>Genome sequence of the Sordaria macrospora wild type strain R19027.</title>
        <authorList>
            <person name="Nowrousian M."/>
            <person name="Teichert I."/>
            <person name="Kueck U."/>
        </authorList>
    </citation>
    <scope>NUCLEOTIDE SEQUENCE [LARGE SCALE GENOMIC DNA]</scope>
    <source>
        <strain evidence="1 2">R19027</strain>
        <tissue evidence="1">Mycelium</tissue>
    </source>
</reference>
<dbReference type="VEuPathDB" id="FungiDB:SMAC_03714"/>
<dbReference type="Proteomes" id="UP000433876">
    <property type="component" value="Unassembled WGS sequence"/>
</dbReference>
<evidence type="ECO:0000313" key="2">
    <source>
        <dbReference type="Proteomes" id="UP000433876"/>
    </source>
</evidence>
<organism evidence="1 2">
    <name type="scientific">Sordaria macrospora</name>
    <dbReference type="NCBI Taxonomy" id="5147"/>
    <lineage>
        <taxon>Eukaryota</taxon>
        <taxon>Fungi</taxon>
        <taxon>Dikarya</taxon>
        <taxon>Ascomycota</taxon>
        <taxon>Pezizomycotina</taxon>
        <taxon>Sordariomycetes</taxon>
        <taxon>Sordariomycetidae</taxon>
        <taxon>Sordariales</taxon>
        <taxon>Sordariaceae</taxon>
        <taxon>Sordaria</taxon>
    </lineage>
</organism>
<evidence type="ECO:0000313" key="1">
    <source>
        <dbReference type="EMBL" id="KAA8635071.1"/>
    </source>
</evidence>
<gene>
    <name evidence="1" type="ORF">SMACR_03714</name>
</gene>